<dbReference type="EMBL" id="NFEZ01000004">
    <property type="protein sequence ID" value="PLT46279.1"/>
    <property type="molecule type" value="Genomic_DNA"/>
</dbReference>
<accession>A0A2N5N7L1</accession>
<dbReference type="AlphaFoldDB" id="A0A2N5N7L1"/>
<dbReference type="Proteomes" id="UP000234789">
    <property type="component" value="Unassembled WGS sequence"/>
</dbReference>
<gene>
    <name evidence="2" type="ORF">B8V81_4710</name>
</gene>
<feature type="region of interest" description="Disordered" evidence="1">
    <location>
        <begin position="1"/>
        <end position="54"/>
    </location>
</feature>
<sequence length="54" mass="5899">MPPDPLQERVRPHRLRPPCRMKIKPDAAAPSRMQKAPLLRMAPGSEPGLSSASA</sequence>
<evidence type="ECO:0000313" key="3">
    <source>
        <dbReference type="Proteomes" id="UP000234789"/>
    </source>
</evidence>
<reference evidence="2 3" key="1">
    <citation type="submission" date="2017-05" db="EMBL/GenBank/DDBJ databases">
        <title>Functional genome analysis of Paenibacillus pasadenensis strain R16: insights on endophytic life style and antifungal activity.</title>
        <authorList>
            <person name="Passera A."/>
            <person name="Marcolungo L."/>
            <person name="Casati P."/>
            <person name="Brasca M."/>
            <person name="Quaglino F."/>
            <person name="Delledonne M."/>
        </authorList>
    </citation>
    <scope>NUCLEOTIDE SEQUENCE [LARGE SCALE GENOMIC DNA]</scope>
    <source>
        <strain evidence="2 3">R16</strain>
    </source>
</reference>
<evidence type="ECO:0000313" key="2">
    <source>
        <dbReference type="EMBL" id="PLT46279.1"/>
    </source>
</evidence>
<proteinExistence type="predicted"/>
<feature type="compositionally biased region" description="Basic and acidic residues" evidence="1">
    <location>
        <begin position="1"/>
        <end position="10"/>
    </location>
</feature>
<keyword evidence="3" id="KW-1185">Reference proteome</keyword>
<organism evidence="2 3">
    <name type="scientific">Paenibacillus pasadenensis</name>
    <dbReference type="NCBI Taxonomy" id="217090"/>
    <lineage>
        <taxon>Bacteria</taxon>
        <taxon>Bacillati</taxon>
        <taxon>Bacillota</taxon>
        <taxon>Bacilli</taxon>
        <taxon>Bacillales</taxon>
        <taxon>Paenibacillaceae</taxon>
        <taxon>Paenibacillus</taxon>
    </lineage>
</organism>
<protein>
    <submittedName>
        <fullName evidence="2">Uncharacterized protein</fullName>
    </submittedName>
</protein>
<feature type="compositionally biased region" description="Basic residues" evidence="1">
    <location>
        <begin position="11"/>
        <end position="22"/>
    </location>
</feature>
<comment type="caution">
    <text evidence="2">The sequence shown here is derived from an EMBL/GenBank/DDBJ whole genome shotgun (WGS) entry which is preliminary data.</text>
</comment>
<name>A0A2N5N7L1_9BACL</name>
<evidence type="ECO:0000256" key="1">
    <source>
        <dbReference type="SAM" id="MobiDB-lite"/>
    </source>
</evidence>